<dbReference type="Gene3D" id="1.10.3630.10">
    <property type="entry name" value="yeast vps74-n-term truncation variant domain like"/>
    <property type="match status" value="1"/>
</dbReference>
<dbReference type="Pfam" id="PF05719">
    <property type="entry name" value="GPP34"/>
    <property type="match status" value="1"/>
</dbReference>
<evidence type="ECO:0000256" key="3">
    <source>
        <dbReference type="ARBA" id="ARBA00023121"/>
    </source>
</evidence>
<dbReference type="GO" id="GO:0005737">
    <property type="term" value="C:cytoplasm"/>
    <property type="evidence" value="ECO:0007669"/>
    <property type="project" value="UniProtKB-ARBA"/>
</dbReference>
<comment type="caution">
    <text evidence="5">The sequence shown here is derived from an EMBL/GenBank/DDBJ whole genome shotgun (WGS) entry which is preliminary data.</text>
</comment>
<proteinExistence type="predicted"/>
<keyword evidence="2" id="KW-0333">Golgi apparatus</keyword>
<dbReference type="AlphaFoldDB" id="A0A6L6XXI0"/>
<organism evidence="5 6">
    <name type="scientific">Nocardioides agri</name>
    <dbReference type="NCBI Taxonomy" id="2682843"/>
    <lineage>
        <taxon>Bacteria</taxon>
        <taxon>Bacillati</taxon>
        <taxon>Actinomycetota</taxon>
        <taxon>Actinomycetes</taxon>
        <taxon>Propionibacteriales</taxon>
        <taxon>Nocardioidaceae</taxon>
        <taxon>Nocardioides</taxon>
    </lineage>
</organism>
<dbReference type="Proteomes" id="UP000473525">
    <property type="component" value="Unassembled WGS sequence"/>
</dbReference>
<protein>
    <submittedName>
        <fullName evidence="5">GPP34 family phosphoprotein</fullName>
    </submittedName>
</protein>
<evidence type="ECO:0000313" key="6">
    <source>
        <dbReference type="Proteomes" id="UP000473525"/>
    </source>
</evidence>
<gene>
    <name evidence="5" type="ORF">GON03_18345</name>
</gene>
<dbReference type="GO" id="GO:0012505">
    <property type="term" value="C:endomembrane system"/>
    <property type="evidence" value="ECO:0007669"/>
    <property type="project" value="UniProtKB-ARBA"/>
</dbReference>
<dbReference type="InterPro" id="IPR038261">
    <property type="entry name" value="GPP34-like_sf"/>
</dbReference>
<keyword evidence="4" id="KW-0472">Membrane</keyword>
<dbReference type="InterPro" id="IPR008628">
    <property type="entry name" value="GPP34-like"/>
</dbReference>
<reference evidence="5 6" key="1">
    <citation type="submission" date="2019-12" db="EMBL/GenBank/DDBJ databases">
        <authorList>
            <person name="Huq M.A."/>
        </authorList>
    </citation>
    <scope>NUCLEOTIDE SEQUENCE [LARGE SCALE GENOMIC DNA]</scope>
    <source>
        <strain evidence="5 6">MAH-18</strain>
    </source>
</reference>
<keyword evidence="3" id="KW-0446">Lipid-binding</keyword>
<evidence type="ECO:0000256" key="1">
    <source>
        <dbReference type="ARBA" id="ARBA00004255"/>
    </source>
</evidence>
<evidence type="ECO:0000313" key="5">
    <source>
        <dbReference type="EMBL" id="MVQ51146.1"/>
    </source>
</evidence>
<name>A0A6L6XXI0_9ACTN</name>
<dbReference type="GO" id="GO:0070273">
    <property type="term" value="F:phosphatidylinositol-4-phosphate binding"/>
    <property type="evidence" value="ECO:0007669"/>
    <property type="project" value="InterPro"/>
</dbReference>
<sequence length="226" mass="24007">MATLIAEDLLLLLLDDEKGTIQTAYPQTALGGGVLIELALTGAVEVEERSRVWRSTKVRPVAGQEPEDPVLRTAYDLVAEKERGAQDLVERIGKGLQKQLPERLAERGLVERRDGGVLGLFPRTRWPAADTTHEQAVRRALTAALVQGAVPDERTAALIALLSAIDKAHKVVDHEGLSAREVKKRAKEISEGAWAAKAVRDAINASVAAIAAATTAATVAASSGST</sequence>
<accession>A0A6L6XXI0</accession>
<dbReference type="EMBL" id="WSEK01000004">
    <property type="protein sequence ID" value="MVQ51146.1"/>
    <property type="molecule type" value="Genomic_DNA"/>
</dbReference>
<comment type="subcellular location">
    <subcellularLocation>
        <location evidence="1">Golgi apparatus membrane</location>
        <topology evidence="1">Peripheral membrane protein</topology>
        <orientation evidence="1">Cytoplasmic side</orientation>
    </subcellularLocation>
</comment>
<dbReference type="RefSeq" id="WP_157344364.1">
    <property type="nucleotide sequence ID" value="NZ_WSEK01000004.1"/>
</dbReference>
<keyword evidence="6" id="KW-1185">Reference proteome</keyword>
<evidence type="ECO:0000256" key="4">
    <source>
        <dbReference type="ARBA" id="ARBA00023136"/>
    </source>
</evidence>
<evidence type="ECO:0000256" key="2">
    <source>
        <dbReference type="ARBA" id="ARBA00023034"/>
    </source>
</evidence>